<reference evidence="1 2" key="1">
    <citation type="submission" date="2014-04" db="EMBL/GenBank/DDBJ databases">
        <title>Evolutionary Origins and Diversification of the Mycorrhizal Mutualists.</title>
        <authorList>
            <consortium name="DOE Joint Genome Institute"/>
            <consortium name="Mycorrhizal Genomics Consortium"/>
            <person name="Kohler A."/>
            <person name="Kuo A."/>
            <person name="Nagy L.G."/>
            <person name="Floudas D."/>
            <person name="Copeland A."/>
            <person name="Barry K.W."/>
            <person name="Cichocki N."/>
            <person name="Veneault-Fourrey C."/>
            <person name="LaButti K."/>
            <person name="Lindquist E.A."/>
            <person name="Lipzen A."/>
            <person name="Lundell T."/>
            <person name="Morin E."/>
            <person name="Murat C."/>
            <person name="Riley R."/>
            <person name="Ohm R."/>
            <person name="Sun H."/>
            <person name="Tunlid A."/>
            <person name="Henrissat B."/>
            <person name="Grigoriev I.V."/>
            <person name="Hibbett D.S."/>
            <person name="Martin F."/>
        </authorList>
    </citation>
    <scope>NUCLEOTIDE SEQUENCE [LARGE SCALE GENOMIC DNA]</scope>
    <source>
        <strain evidence="1 2">Koide BX008</strain>
    </source>
</reference>
<dbReference type="InParanoid" id="A0A0C2WYY8"/>
<sequence length="79" mass="8335">MKAAVLNAFRSSFRLLKSQLATAAPAAPTAPKAAKGLYSLPFQQRNSTKLTTFLLAVGAARTEAFLRPADADGVDAPWS</sequence>
<proteinExistence type="predicted"/>
<keyword evidence="2" id="KW-1185">Reference proteome</keyword>
<name>A0A0C2WYY8_AMAMK</name>
<evidence type="ECO:0000313" key="1">
    <source>
        <dbReference type="EMBL" id="KIL67012.1"/>
    </source>
</evidence>
<protein>
    <submittedName>
        <fullName evidence="1">Uncharacterized protein</fullName>
    </submittedName>
</protein>
<dbReference type="HOGENOM" id="CLU_2605511_0_0_1"/>
<dbReference type="Proteomes" id="UP000054549">
    <property type="component" value="Unassembled WGS sequence"/>
</dbReference>
<dbReference type="EMBL" id="KN818233">
    <property type="protein sequence ID" value="KIL67012.1"/>
    <property type="molecule type" value="Genomic_DNA"/>
</dbReference>
<dbReference type="AlphaFoldDB" id="A0A0C2WYY8"/>
<gene>
    <name evidence="1" type="ORF">M378DRAFT_159967</name>
</gene>
<organism evidence="1 2">
    <name type="scientific">Amanita muscaria (strain Koide BX008)</name>
    <dbReference type="NCBI Taxonomy" id="946122"/>
    <lineage>
        <taxon>Eukaryota</taxon>
        <taxon>Fungi</taxon>
        <taxon>Dikarya</taxon>
        <taxon>Basidiomycota</taxon>
        <taxon>Agaricomycotina</taxon>
        <taxon>Agaricomycetes</taxon>
        <taxon>Agaricomycetidae</taxon>
        <taxon>Agaricales</taxon>
        <taxon>Pluteineae</taxon>
        <taxon>Amanitaceae</taxon>
        <taxon>Amanita</taxon>
    </lineage>
</organism>
<accession>A0A0C2WYY8</accession>
<evidence type="ECO:0000313" key="2">
    <source>
        <dbReference type="Proteomes" id="UP000054549"/>
    </source>
</evidence>